<keyword evidence="4" id="KW-1185">Reference proteome</keyword>
<dbReference type="AlphaFoldDB" id="A0A023AYU9"/>
<dbReference type="Proteomes" id="UP000019763">
    <property type="component" value="Unassembled WGS sequence"/>
</dbReference>
<keyword evidence="1" id="KW-0175">Coiled coil</keyword>
<sequence length="1066" mass="120866">MGAVVTWVQRSVFQFCGAVNGDDRAAGLKEKLSKALSELVKLRRTENDLRAKLNAFGSGPVAGTGEDAESLRRRVCELNAELASARAELQKASAAEYPKLLEANRQLEARLGEVEGRLAERVRELGEEQQLRRQFEQNLQAEKQLRSTLNAYLRVELQAICTHVRGLDNEVAADVLARLMNLTDKLDVEYTSEEIVARLTEVGEMTEQLRTLQAGLESYEKRVRELETYLGDKTQNEQTLVTQLHSLGEKYDSLTQRIVSMSKITEQKEAELKTKEDELRALQLAAKQTSDDHDTFARRTKSLEQNVRELELKNEMLRAALDSAVLKADEKTQELSKKIESNKDWEVQEAVRKAVREFAEKMEDLKKEHRSKIADKDAQLSLQQATLTEQRQRFETQRLELQTVLDERRLLQDQLKEKTAELQEKVARLEQARDSGLPASGKELEKLRSEIRSKEEAISQFQEDLRAVEEETQRQISEAKESLEKELQSKQAVLTKLDAKERELREHRELLEAKSRELEAKSRELETTSSNFAQTLTQKDAAIMAKECAIKEKEELLAQLRDERGSEVVRAKAAALAAQVQDLEQQKVSITIAKESLERQLVDCEDKISDLEEAVCSLEDQLASKQDEIAKLNSQVTHQTPSESEQTTLKAELEEARAELGDTTTKLEEATTKLEEATTRLEELSRELETQKQELVEARAKKERLVQQTSDQESDQESDQTSDQTSEQMSDDEVQTSDGEEQMSEERGWSEEKTDEKAAVEADLVAVRNSLESELRVACSGCEELSEKVVVLEESVSSLQEELREAEASWAEKLSSNVCLINDLKNVIGELEKSKCELTTEASELRSQLEEQDPARAWQFDAGLIRYIEEAKKASSSMASINLTRKCQSGEMVRMLRKAAYYFASRAEGLREETNVLKTQLAESAQTIQKTRHERAQDQETFSLRLHNATMDMEKLDSTINALREQLATEKRGREQEVLTLRRDNETLTEQLNEQLAVRTALQTTVETAETTPKTRSCPECDSRKHQAIIAPTPRAPDTFDLVKATIILGAITCIYVGYQLSYLTN</sequence>
<dbReference type="VEuPathDB" id="CryptoDB:GNI_157290"/>
<evidence type="ECO:0000256" key="1">
    <source>
        <dbReference type="SAM" id="Coils"/>
    </source>
</evidence>
<feature type="coiled-coil region" evidence="1">
    <location>
        <begin position="202"/>
        <end position="236"/>
    </location>
</feature>
<accession>A0A023AYU9</accession>
<gene>
    <name evidence="3" type="ORF">GNI_157290</name>
</gene>
<reference evidence="3" key="1">
    <citation type="submission" date="2013-12" db="EMBL/GenBank/DDBJ databases">
        <authorList>
            <person name="Omoto C.K."/>
            <person name="Sibley D."/>
            <person name="Venepally P."/>
            <person name="Hadjithomas M."/>
            <person name="Karamycheva S."/>
            <person name="Brunk B."/>
            <person name="Roos D."/>
            <person name="Caler E."/>
            <person name="Lorenzi H."/>
        </authorList>
    </citation>
    <scope>NUCLEOTIDE SEQUENCE</scope>
</reference>
<protein>
    <submittedName>
        <fullName evidence="3">Uncharacterized protein</fullName>
    </submittedName>
</protein>
<name>A0A023AYU9_GRENI</name>
<feature type="coiled-coil region" evidence="1">
    <location>
        <begin position="782"/>
        <end position="809"/>
    </location>
</feature>
<dbReference type="EMBL" id="AFNH02001172">
    <property type="protein sequence ID" value="EZG43847.1"/>
    <property type="molecule type" value="Genomic_DNA"/>
</dbReference>
<evidence type="ECO:0000313" key="3">
    <source>
        <dbReference type="EMBL" id="EZG43847.1"/>
    </source>
</evidence>
<dbReference type="RefSeq" id="XP_011132968.1">
    <property type="nucleotide sequence ID" value="XM_011134666.1"/>
</dbReference>
<evidence type="ECO:0000313" key="4">
    <source>
        <dbReference type="Proteomes" id="UP000019763"/>
    </source>
</evidence>
<feature type="region of interest" description="Disordered" evidence="2">
    <location>
        <begin position="658"/>
        <end position="685"/>
    </location>
</feature>
<dbReference type="Gene3D" id="1.10.287.1490">
    <property type="match status" value="1"/>
</dbReference>
<dbReference type="GeneID" id="22915461"/>
<evidence type="ECO:0000256" key="2">
    <source>
        <dbReference type="SAM" id="MobiDB-lite"/>
    </source>
</evidence>
<dbReference type="OMA" id="GENDEMQ"/>
<proteinExistence type="predicted"/>
<feature type="region of interest" description="Disordered" evidence="2">
    <location>
        <begin position="701"/>
        <end position="757"/>
    </location>
</feature>
<feature type="coiled-coil region" evidence="1">
    <location>
        <begin position="946"/>
        <end position="973"/>
    </location>
</feature>
<feature type="coiled-coil region" evidence="1">
    <location>
        <begin position="265"/>
        <end position="614"/>
    </location>
</feature>
<feature type="compositionally biased region" description="Acidic residues" evidence="2">
    <location>
        <begin position="729"/>
        <end position="743"/>
    </location>
</feature>
<feature type="compositionally biased region" description="Basic and acidic residues" evidence="2">
    <location>
        <begin position="744"/>
        <end position="757"/>
    </location>
</feature>
<comment type="caution">
    <text evidence="3">The sequence shown here is derived from an EMBL/GenBank/DDBJ whole genome shotgun (WGS) entry which is preliminary data.</text>
</comment>
<organism evidence="3 4">
    <name type="scientific">Gregarina niphandrodes</name>
    <name type="common">Septate eugregarine</name>
    <dbReference type="NCBI Taxonomy" id="110365"/>
    <lineage>
        <taxon>Eukaryota</taxon>
        <taxon>Sar</taxon>
        <taxon>Alveolata</taxon>
        <taxon>Apicomplexa</taxon>
        <taxon>Conoidasida</taxon>
        <taxon>Gregarinasina</taxon>
        <taxon>Eugregarinorida</taxon>
        <taxon>Gregarinidae</taxon>
        <taxon>Gregarina</taxon>
    </lineage>
</organism>
<feature type="coiled-coil region" evidence="1">
    <location>
        <begin position="104"/>
        <end position="145"/>
    </location>
</feature>
<feature type="coiled-coil region" evidence="1">
    <location>
        <begin position="25"/>
        <end position="52"/>
    </location>
</feature>